<evidence type="ECO:0000313" key="2">
    <source>
        <dbReference type="Proteomes" id="UP000257030"/>
    </source>
</evidence>
<dbReference type="EMBL" id="QNUH01000001">
    <property type="protein sequence ID" value="REC80428.1"/>
    <property type="molecule type" value="Genomic_DNA"/>
</dbReference>
<evidence type="ECO:0000313" key="1">
    <source>
        <dbReference type="EMBL" id="REC80428.1"/>
    </source>
</evidence>
<gene>
    <name evidence="1" type="ORF">DRF60_01585</name>
</gene>
<keyword evidence="2" id="KW-1185">Reference proteome</keyword>
<reference evidence="1 2" key="1">
    <citation type="journal article" date="2010" name="Syst. Appl. Microbiol.">
        <title>Four new species of Chryseobacterium from the rhizosphere of coastal sand dune plants, Chryseobacterium elymi sp. nov., Chryseobacterium hagamense sp. nov., Chryseobacterium lathyri sp. nov. and Chryseobacterium rhizosphaerae sp. nov.</title>
        <authorList>
            <person name="Cho S.H."/>
            <person name="Lee K.S."/>
            <person name="Shin D.S."/>
            <person name="Han J.H."/>
            <person name="Park K.S."/>
            <person name="Lee C.H."/>
            <person name="Park K.H."/>
            <person name="Kim S.B."/>
        </authorList>
    </citation>
    <scope>NUCLEOTIDE SEQUENCE [LARGE SCALE GENOMIC DNA]</scope>
    <source>
        <strain evidence="1 2">KCTC 22547</strain>
    </source>
</reference>
<proteinExistence type="predicted"/>
<dbReference type="Proteomes" id="UP000257030">
    <property type="component" value="Unassembled WGS sequence"/>
</dbReference>
<protein>
    <submittedName>
        <fullName evidence="1">Uncharacterized protein</fullName>
    </submittedName>
</protein>
<dbReference type="OrthoDB" id="1332052at2"/>
<comment type="caution">
    <text evidence="1">The sequence shown here is derived from an EMBL/GenBank/DDBJ whole genome shotgun (WGS) entry which is preliminary data.</text>
</comment>
<name>A0A3D9DR03_9FLAO</name>
<organism evidence="1 2">
    <name type="scientific">Chryseobacterium elymi</name>
    <dbReference type="NCBI Taxonomy" id="395936"/>
    <lineage>
        <taxon>Bacteria</taxon>
        <taxon>Pseudomonadati</taxon>
        <taxon>Bacteroidota</taxon>
        <taxon>Flavobacteriia</taxon>
        <taxon>Flavobacteriales</taxon>
        <taxon>Weeksellaceae</taxon>
        <taxon>Chryseobacterium group</taxon>
        <taxon>Chryseobacterium</taxon>
    </lineage>
</organism>
<sequence length="801" mass="91397">MDTLEIRDILSNEWRTDNFINKQQLCYNLRRSNTIGNHFILEYDINDYDWHAEQLSIKDEKNVIRLKTYLNKNKELVDLVQSQSEIEFDIDLTEKKMSFRLKYFFRRQADNENLRRRKAIVLETFSYEEFRNLIQYVGYGDFEQGTSYDYFGYFTKVYQFYFQKASTPEELLFLYTNTPDFVFERMLLDNEKVMDHLITLADYDDTGFWSGWKDGSSALVNVLKAFSSHIYLLERFKKEPELCNKIYYGLDGISYIDGKPQPNRVIFANILQQFCLFSQNRPKLDASTFLTGKGYKINTDVMELSGNWLGFGQSDSKTFFLQQQQEYISDESAEYETDDLGITTTVKSQSRMKNLNDGAQYHPLEMVYFVNEKEKYINPETGEQMPPVTMIVPAIYVKAMADAEKWEEINYFIRITADILAVTLGIVTLATTGNPYLILAAMADLSLAGIDLTVQALRQEIAKLPGGESFLEDWDLIYGVGGIIIAAPQLIVSAYRGIFVLIPKAAKNVQQGLKAMAISLFLDLNSGVFQRKDLRVFSPTEWVIPSAGFFSKAAECDALVRNGAFFMELDAAAIMENINKGNGINPDVIGAISSNRKFALVYKGEIIAQGSRYDKAYQETLANLRRASYDVQKVKSVLEVKFLIKNKGSLDVFHGTSPNAVISIRKNGVLLSANIIELDFNTKGQGAFYTSSSYKETVGYNKYKFGSRGLQSDIIQFDIPEKELLKLNIKVFDTPTEEWADFVTKARTGNIVHEYDIVIGPKLKNPWDVKEGIALPKAHKEFQIAITSEKGAKVLTKYLQK</sequence>
<accession>A0A3D9DR03</accession>
<dbReference type="Pfam" id="PF13151">
    <property type="entry name" value="DUF3990"/>
    <property type="match status" value="1"/>
</dbReference>
<dbReference type="InterPro" id="IPR025051">
    <property type="entry name" value="DUF3990"/>
</dbReference>
<dbReference type="RefSeq" id="WP_116010367.1">
    <property type="nucleotide sequence ID" value="NZ_QNUH01000001.1"/>
</dbReference>
<dbReference type="AlphaFoldDB" id="A0A3D9DR03"/>